<evidence type="ECO:0000259" key="10">
    <source>
        <dbReference type="Pfam" id="PF02355"/>
    </source>
</evidence>
<dbReference type="InterPro" id="IPR048634">
    <property type="entry name" value="SecD_SecF_C"/>
</dbReference>
<dbReference type="GO" id="GO:0005886">
    <property type="term" value="C:plasma membrane"/>
    <property type="evidence" value="ECO:0007669"/>
    <property type="project" value="UniProtKB-SubCell"/>
</dbReference>
<evidence type="ECO:0000256" key="1">
    <source>
        <dbReference type="ARBA" id="ARBA00004651"/>
    </source>
</evidence>
<dbReference type="NCBIfam" id="TIGR00916">
    <property type="entry name" value="2A0604s01"/>
    <property type="match status" value="1"/>
</dbReference>
<comment type="subcellular location">
    <subcellularLocation>
        <location evidence="1 9">Cell membrane</location>
        <topology evidence="1 9">Multi-pass membrane protein</topology>
    </subcellularLocation>
</comment>
<keyword evidence="4 9" id="KW-0812">Transmembrane</keyword>
<dbReference type="Gene3D" id="1.20.1640.10">
    <property type="entry name" value="Multidrug efflux transporter AcrB transmembrane domain"/>
    <property type="match status" value="1"/>
</dbReference>
<dbReference type="PANTHER" id="PTHR30081">
    <property type="entry name" value="PROTEIN-EXPORT MEMBRANE PROTEIN SEC"/>
    <property type="match status" value="1"/>
</dbReference>
<evidence type="ECO:0000256" key="8">
    <source>
        <dbReference type="ARBA" id="ARBA00023136"/>
    </source>
</evidence>
<evidence type="ECO:0000313" key="12">
    <source>
        <dbReference type="Proteomes" id="UP000595362"/>
    </source>
</evidence>
<feature type="transmembrane region" description="Helical" evidence="9">
    <location>
        <begin position="170"/>
        <end position="191"/>
    </location>
</feature>
<feature type="domain" description="Protein export membrane protein SecD/SecF C-terminal" evidence="10">
    <location>
        <begin position="117"/>
        <end position="300"/>
    </location>
</feature>
<dbReference type="InterPro" id="IPR022646">
    <property type="entry name" value="SecD/SecF_CS"/>
</dbReference>
<reference evidence="11 12" key="1">
    <citation type="submission" date="2020-07" db="EMBL/GenBank/DDBJ databases">
        <title>Huge and variable diversity of episymbiotic CPR bacteria and DPANN archaea in groundwater ecosystems.</title>
        <authorList>
            <person name="He C.Y."/>
            <person name="Keren R."/>
            <person name="Whittaker M."/>
            <person name="Farag I.F."/>
            <person name="Doudna J."/>
            <person name="Cate J.H.D."/>
            <person name="Banfield J.F."/>
        </authorList>
    </citation>
    <scope>NUCLEOTIDE SEQUENCE [LARGE SCALE GENOMIC DNA]</scope>
    <source>
        <strain evidence="11">NC_groundwater_70_Ag_B-0.1um_54_66</strain>
    </source>
</reference>
<comment type="subunit">
    <text evidence="9">Forms a complex with SecD. Part of the essential Sec protein translocation apparatus which comprises SecA, SecYEG and auxiliary proteins SecDF. Other proteins may also be involved.</text>
</comment>
<dbReference type="GO" id="GO:0006605">
    <property type="term" value="P:protein targeting"/>
    <property type="evidence" value="ECO:0007669"/>
    <property type="project" value="UniProtKB-UniRule"/>
</dbReference>
<dbReference type="InterPro" id="IPR022645">
    <property type="entry name" value="SecD/SecF_bac"/>
</dbReference>
<dbReference type="InterPro" id="IPR055344">
    <property type="entry name" value="SecD_SecF_C_bact"/>
</dbReference>
<organism evidence="11 12">
    <name type="scientific">Micavibrio aeruginosavorus</name>
    <dbReference type="NCBI Taxonomy" id="349221"/>
    <lineage>
        <taxon>Bacteria</taxon>
        <taxon>Pseudomonadati</taxon>
        <taxon>Bdellovibrionota</taxon>
        <taxon>Bdellovibrionia</taxon>
        <taxon>Bdellovibrionales</taxon>
        <taxon>Pseudobdellovibrionaceae</taxon>
        <taxon>Micavibrio</taxon>
    </lineage>
</organism>
<keyword evidence="5 9" id="KW-0653">Protein transport</keyword>
<dbReference type="InterPro" id="IPR005665">
    <property type="entry name" value="SecF_bac"/>
</dbReference>
<evidence type="ECO:0000256" key="7">
    <source>
        <dbReference type="ARBA" id="ARBA00023010"/>
    </source>
</evidence>
<feature type="transmembrane region" description="Helical" evidence="9">
    <location>
        <begin position="197"/>
        <end position="218"/>
    </location>
</feature>
<evidence type="ECO:0000256" key="9">
    <source>
        <dbReference type="HAMAP-Rule" id="MF_01464"/>
    </source>
</evidence>
<comment type="function">
    <text evidence="9">Part of the Sec protein translocase complex. Interacts with the SecYEG preprotein conducting channel. SecDF uses the proton motive force (PMF) to complete protein translocation after the ATP-dependent function of SecA.</text>
</comment>
<feature type="transmembrane region" description="Helical" evidence="9">
    <location>
        <begin position="146"/>
        <end position="163"/>
    </location>
</feature>
<gene>
    <name evidence="9 11" type="primary">secF</name>
    <name evidence="11" type="ORF">HYS17_05270</name>
</gene>
<evidence type="ECO:0000313" key="11">
    <source>
        <dbReference type="EMBL" id="QQG37173.1"/>
    </source>
</evidence>
<evidence type="ECO:0000256" key="6">
    <source>
        <dbReference type="ARBA" id="ARBA00022989"/>
    </source>
</evidence>
<dbReference type="EMBL" id="CP066681">
    <property type="protein sequence ID" value="QQG37173.1"/>
    <property type="molecule type" value="Genomic_DNA"/>
</dbReference>
<keyword evidence="7 9" id="KW-0811">Translocation</keyword>
<dbReference type="NCBIfam" id="TIGR00966">
    <property type="entry name" value="transloc_SecF"/>
    <property type="match status" value="1"/>
</dbReference>
<keyword evidence="6 9" id="KW-1133">Transmembrane helix</keyword>
<evidence type="ECO:0000256" key="3">
    <source>
        <dbReference type="ARBA" id="ARBA00022475"/>
    </source>
</evidence>
<dbReference type="HAMAP" id="MF_01464_B">
    <property type="entry name" value="SecF_B"/>
    <property type="match status" value="1"/>
</dbReference>
<dbReference type="Pfam" id="PF07549">
    <property type="entry name" value="Sec_GG"/>
    <property type="match status" value="1"/>
</dbReference>
<feature type="transmembrane region" description="Helical" evidence="9">
    <location>
        <begin position="21"/>
        <end position="44"/>
    </location>
</feature>
<keyword evidence="8 9" id="KW-0472">Membrane</keyword>
<dbReference type="PRINTS" id="PR01755">
    <property type="entry name" value="SECFTRNLCASE"/>
</dbReference>
<dbReference type="Proteomes" id="UP000595362">
    <property type="component" value="Chromosome"/>
</dbReference>
<dbReference type="Pfam" id="PF02355">
    <property type="entry name" value="SecD_SecF_C"/>
    <property type="match status" value="1"/>
</dbReference>
<name>A0A7T5UIY8_9BACT</name>
<protein>
    <recommendedName>
        <fullName evidence="9">Protein-export membrane protein SecF</fullName>
    </recommendedName>
</protein>
<sequence>MILKLIQLVPENTKIDFFGHRFYAMFASLVIIGGSLLCMGIKGLNFGIDFTGGTVIEIQVQADPDLARLRTDLNALDLGDISIQEFGEKRDLMIRLPQQEGGPEAQQAAINTVQISLTKHFGEGKVEFRRTEFVGPQVGEELKKDGFFAVLFAILAIMGYIWIRFEWQYGIGSLLALIHDVVGILGLFALTQMHFDLSTLAAILLVAGYSINETVIIFDRIRENMRRFKKMPMPQIINLSINNTLPRTVMTSGSTILAILALWLFGGEVIRSFTSALFFGILIGTHSSYFVSSQALFYLKLRPDTAAKDEEADEAAPSQA</sequence>
<evidence type="ECO:0000256" key="4">
    <source>
        <dbReference type="ARBA" id="ARBA00022692"/>
    </source>
</evidence>
<dbReference type="AlphaFoldDB" id="A0A7T5UIY8"/>
<proteinExistence type="inferred from homology"/>
<dbReference type="InterPro" id="IPR022813">
    <property type="entry name" value="SecD/SecF_arch_bac"/>
</dbReference>
<feature type="transmembrane region" description="Helical" evidence="9">
    <location>
        <begin position="277"/>
        <end position="299"/>
    </location>
</feature>
<evidence type="ECO:0000256" key="5">
    <source>
        <dbReference type="ARBA" id="ARBA00022927"/>
    </source>
</evidence>
<dbReference type="GO" id="GO:0065002">
    <property type="term" value="P:intracellular protein transmembrane transport"/>
    <property type="evidence" value="ECO:0007669"/>
    <property type="project" value="UniProtKB-UniRule"/>
</dbReference>
<keyword evidence="3 9" id="KW-1003">Cell membrane</keyword>
<keyword evidence="2 9" id="KW-0813">Transport</keyword>
<dbReference type="GO" id="GO:0043952">
    <property type="term" value="P:protein transport by the Sec complex"/>
    <property type="evidence" value="ECO:0007669"/>
    <property type="project" value="UniProtKB-UniRule"/>
</dbReference>
<dbReference type="SUPFAM" id="SSF82866">
    <property type="entry name" value="Multidrug efflux transporter AcrB transmembrane domain"/>
    <property type="match status" value="1"/>
</dbReference>
<comment type="similarity">
    <text evidence="9">Belongs to the SecD/SecF family. SecF subfamily.</text>
</comment>
<evidence type="ECO:0000256" key="2">
    <source>
        <dbReference type="ARBA" id="ARBA00022448"/>
    </source>
</evidence>
<accession>A0A7T5UIY8</accession>
<dbReference type="GO" id="GO:0015450">
    <property type="term" value="F:protein-transporting ATPase activity"/>
    <property type="evidence" value="ECO:0007669"/>
    <property type="project" value="InterPro"/>
</dbReference>
<feature type="transmembrane region" description="Helical" evidence="9">
    <location>
        <begin position="239"/>
        <end position="265"/>
    </location>
</feature>
<dbReference type="PANTHER" id="PTHR30081:SF8">
    <property type="entry name" value="PROTEIN TRANSLOCASE SUBUNIT SECF"/>
    <property type="match status" value="1"/>
</dbReference>